<dbReference type="InterPro" id="IPR005467">
    <property type="entry name" value="His_kinase_dom"/>
</dbReference>
<protein>
    <recommendedName>
        <fullName evidence="3">histidine kinase</fullName>
        <ecNumber evidence="3">2.7.13.3</ecNumber>
    </recommendedName>
</protein>
<dbReference type="SUPFAM" id="SSF47384">
    <property type="entry name" value="Homodimeric domain of signal transducing histidine kinase"/>
    <property type="match status" value="1"/>
</dbReference>
<gene>
    <name evidence="13" type="primary">rstB</name>
    <name evidence="13" type="ORF">CUZ56_01041</name>
</gene>
<feature type="transmembrane region" description="Helical" evidence="10">
    <location>
        <begin position="138"/>
        <end position="156"/>
    </location>
</feature>
<dbReference type="PANTHER" id="PTHR44936">
    <property type="entry name" value="SENSOR PROTEIN CREC"/>
    <property type="match status" value="1"/>
</dbReference>
<dbReference type="Gene3D" id="3.30.565.10">
    <property type="entry name" value="Histidine kinase-like ATPase, C-terminal domain"/>
    <property type="match status" value="1"/>
</dbReference>
<dbReference type="GO" id="GO:0005886">
    <property type="term" value="C:plasma membrane"/>
    <property type="evidence" value="ECO:0007669"/>
    <property type="project" value="UniProtKB-SubCell"/>
</dbReference>
<dbReference type="SMART" id="SM00304">
    <property type="entry name" value="HAMP"/>
    <property type="match status" value="1"/>
</dbReference>
<evidence type="ECO:0000256" key="7">
    <source>
        <dbReference type="ARBA" id="ARBA00022741"/>
    </source>
</evidence>
<dbReference type="InterPro" id="IPR050980">
    <property type="entry name" value="2C_sensor_his_kinase"/>
</dbReference>
<proteinExistence type="predicted"/>
<dbReference type="CDD" id="cd06225">
    <property type="entry name" value="HAMP"/>
    <property type="match status" value="1"/>
</dbReference>
<keyword evidence="6 13" id="KW-0808">Transferase</keyword>
<evidence type="ECO:0000259" key="11">
    <source>
        <dbReference type="PROSITE" id="PS50109"/>
    </source>
</evidence>
<dbReference type="PANTHER" id="PTHR44936:SF10">
    <property type="entry name" value="SENSOR PROTEIN RSTB"/>
    <property type="match status" value="1"/>
</dbReference>
<dbReference type="Pfam" id="PF00672">
    <property type="entry name" value="HAMP"/>
    <property type="match status" value="1"/>
</dbReference>
<dbReference type="CDD" id="cd00075">
    <property type="entry name" value="HATPase"/>
    <property type="match status" value="1"/>
</dbReference>
<evidence type="ECO:0000259" key="12">
    <source>
        <dbReference type="PROSITE" id="PS50885"/>
    </source>
</evidence>
<evidence type="ECO:0000313" key="14">
    <source>
        <dbReference type="Proteomes" id="UP000286947"/>
    </source>
</evidence>
<dbReference type="PRINTS" id="PR00344">
    <property type="entry name" value="BCTRLSENSOR"/>
</dbReference>
<dbReference type="RefSeq" id="WP_162615258.1">
    <property type="nucleotide sequence ID" value="NZ_PQSP01000002.1"/>
</dbReference>
<comment type="catalytic activity">
    <reaction evidence="1">
        <text>ATP + protein L-histidine = ADP + protein N-phospho-L-histidine.</text>
        <dbReference type="EC" id="2.7.13.3"/>
    </reaction>
</comment>
<dbReference type="InterPro" id="IPR036890">
    <property type="entry name" value="HATPase_C_sf"/>
</dbReference>
<evidence type="ECO:0000313" key="13">
    <source>
        <dbReference type="EMBL" id="RUS67102.1"/>
    </source>
</evidence>
<evidence type="ECO:0000256" key="8">
    <source>
        <dbReference type="ARBA" id="ARBA00022777"/>
    </source>
</evidence>
<evidence type="ECO:0000256" key="1">
    <source>
        <dbReference type="ARBA" id="ARBA00000085"/>
    </source>
</evidence>
<feature type="transmembrane region" description="Helical" evidence="10">
    <location>
        <begin position="27"/>
        <end position="53"/>
    </location>
</feature>
<evidence type="ECO:0000256" key="10">
    <source>
        <dbReference type="SAM" id="Phobius"/>
    </source>
</evidence>
<evidence type="ECO:0000256" key="5">
    <source>
        <dbReference type="ARBA" id="ARBA00022553"/>
    </source>
</evidence>
<dbReference type="EC" id="2.7.13.3" evidence="3"/>
<feature type="domain" description="HAMP" evidence="12">
    <location>
        <begin position="157"/>
        <end position="209"/>
    </location>
</feature>
<dbReference type="Proteomes" id="UP000286947">
    <property type="component" value="Unassembled WGS sequence"/>
</dbReference>
<comment type="subcellular location">
    <subcellularLocation>
        <location evidence="2">Cell membrane</location>
        <topology evidence="2">Multi-pass membrane protein</topology>
    </subcellularLocation>
</comment>
<dbReference type="SUPFAM" id="SSF55874">
    <property type="entry name" value="ATPase domain of HSP90 chaperone/DNA topoisomerase II/histidine kinase"/>
    <property type="match status" value="1"/>
</dbReference>
<accession>A0A433SEE4</accession>
<evidence type="ECO:0000256" key="4">
    <source>
        <dbReference type="ARBA" id="ARBA00022475"/>
    </source>
</evidence>
<dbReference type="SMART" id="SM00388">
    <property type="entry name" value="HisKA"/>
    <property type="match status" value="1"/>
</dbReference>
<dbReference type="CDD" id="cd00082">
    <property type="entry name" value="HisKA"/>
    <property type="match status" value="1"/>
</dbReference>
<evidence type="ECO:0000256" key="2">
    <source>
        <dbReference type="ARBA" id="ARBA00004651"/>
    </source>
</evidence>
<dbReference type="EMBL" id="PQSP01000002">
    <property type="protein sequence ID" value="RUS67102.1"/>
    <property type="molecule type" value="Genomic_DNA"/>
</dbReference>
<dbReference type="GO" id="GO:0005524">
    <property type="term" value="F:ATP binding"/>
    <property type="evidence" value="ECO:0007669"/>
    <property type="project" value="UniProtKB-KW"/>
</dbReference>
<dbReference type="GO" id="GO:0000155">
    <property type="term" value="F:phosphorelay sensor kinase activity"/>
    <property type="evidence" value="ECO:0007669"/>
    <property type="project" value="InterPro"/>
</dbReference>
<keyword evidence="5" id="KW-0597">Phosphoprotein</keyword>
<dbReference type="PROSITE" id="PS50885">
    <property type="entry name" value="HAMP"/>
    <property type="match status" value="1"/>
</dbReference>
<sequence length="427" mass="47776">MVLFSRSAATASQTPPPSKSLPWYRGLWWSIWITLIATVFIYGITTALIFRFLVAPSIIAEREAIRMENEQTRQEYHQYIREQRDSYYRQLLEWREHAPPGTPVPAFDFERPARFGHGGRGPGSEMHNNEPPGIFKPWIWLGLMVIVMGAATYPIARKLTRRLEKLQRGVENFGSGNLKTRVDITGHDEVSLLAHSFNISAQHIEALVSQHKQLLAQVSHELRTPLARLRMSTELAAEQMPQIADDLRTDIKELDELVGEILLASRLDAAPDALHITSFDALALAAEEASRTNAELHGQSVEVQADEALVRRALRNLLINAERYAPDTLIELHITYEAARQGHPAQVCFSVSDRGPGVSDADRERIFEPFFRVKNAVPGGTGLGLSLVKQIALRHRGSVVCLPREGGGSRFELRIPVHPVTANYQAA</sequence>
<evidence type="ECO:0000256" key="3">
    <source>
        <dbReference type="ARBA" id="ARBA00012438"/>
    </source>
</evidence>
<keyword evidence="7" id="KW-0547">Nucleotide-binding</keyword>
<dbReference type="SUPFAM" id="SSF158472">
    <property type="entry name" value="HAMP domain-like"/>
    <property type="match status" value="1"/>
</dbReference>
<keyword evidence="14" id="KW-1185">Reference proteome</keyword>
<evidence type="ECO:0000256" key="6">
    <source>
        <dbReference type="ARBA" id="ARBA00022679"/>
    </source>
</evidence>
<keyword evidence="9" id="KW-0067">ATP-binding</keyword>
<evidence type="ECO:0000256" key="9">
    <source>
        <dbReference type="ARBA" id="ARBA00022840"/>
    </source>
</evidence>
<dbReference type="Pfam" id="PF00512">
    <property type="entry name" value="HisKA"/>
    <property type="match status" value="1"/>
</dbReference>
<keyword evidence="4" id="KW-1003">Cell membrane</keyword>
<dbReference type="InterPro" id="IPR036097">
    <property type="entry name" value="HisK_dim/P_sf"/>
</dbReference>
<keyword evidence="8" id="KW-0418">Kinase</keyword>
<name>A0A433SEE4_9BURK</name>
<dbReference type="InterPro" id="IPR003660">
    <property type="entry name" value="HAMP_dom"/>
</dbReference>
<dbReference type="Pfam" id="PF02518">
    <property type="entry name" value="HATPase_c"/>
    <property type="match status" value="1"/>
</dbReference>
<organism evidence="13 14">
    <name type="scientific">Saezia sanguinis</name>
    <dbReference type="NCBI Taxonomy" id="1965230"/>
    <lineage>
        <taxon>Bacteria</taxon>
        <taxon>Pseudomonadati</taxon>
        <taxon>Pseudomonadota</taxon>
        <taxon>Betaproteobacteria</taxon>
        <taxon>Burkholderiales</taxon>
        <taxon>Saeziaceae</taxon>
        <taxon>Saezia</taxon>
    </lineage>
</organism>
<comment type="caution">
    <text evidence="13">The sequence shown here is derived from an EMBL/GenBank/DDBJ whole genome shotgun (WGS) entry which is preliminary data.</text>
</comment>
<dbReference type="PROSITE" id="PS50109">
    <property type="entry name" value="HIS_KIN"/>
    <property type="match status" value="1"/>
</dbReference>
<dbReference type="InterPro" id="IPR003661">
    <property type="entry name" value="HisK_dim/P_dom"/>
</dbReference>
<dbReference type="InterPro" id="IPR004358">
    <property type="entry name" value="Sig_transdc_His_kin-like_C"/>
</dbReference>
<reference evidence="13 14" key="1">
    <citation type="submission" date="2018-01" db="EMBL/GenBank/DDBJ databases">
        <title>Saezia sanguinis gen. nov., sp. nov., in the order Burkholderiales isolated from human blood.</title>
        <authorList>
            <person name="Medina-Pascual M.J."/>
            <person name="Valdezate S."/>
            <person name="Monzon S."/>
            <person name="Cuesta I."/>
            <person name="Carrasco G."/>
            <person name="Villalon P."/>
            <person name="Saez-Nieto J.A."/>
        </authorList>
    </citation>
    <scope>NUCLEOTIDE SEQUENCE [LARGE SCALE GENOMIC DNA]</scope>
    <source>
        <strain evidence="13 14">CNM695-12</strain>
    </source>
</reference>
<keyword evidence="10" id="KW-1133">Transmembrane helix</keyword>
<dbReference type="AlphaFoldDB" id="A0A433SEE4"/>
<keyword evidence="10" id="KW-0472">Membrane</keyword>
<dbReference type="InterPro" id="IPR003594">
    <property type="entry name" value="HATPase_dom"/>
</dbReference>
<dbReference type="SMART" id="SM00387">
    <property type="entry name" value="HATPase_c"/>
    <property type="match status" value="1"/>
</dbReference>
<dbReference type="Gene3D" id="1.10.287.130">
    <property type="match status" value="1"/>
</dbReference>
<keyword evidence="10" id="KW-0812">Transmembrane</keyword>
<feature type="domain" description="Histidine kinase" evidence="11">
    <location>
        <begin position="217"/>
        <end position="419"/>
    </location>
</feature>